<protein>
    <recommendedName>
        <fullName evidence="2">RGS domain-containing protein</fullName>
    </recommendedName>
</protein>
<dbReference type="Proteomes" id="UP000816034">
    <property type="component" value="Unassembled WGS sequence"/>
</dbReference>
<feature type="compositionally biased region" description="Low complexity" evidence="1">
    <location>
        <begin position="476"/>
        <end position="485"/>
    </location>
</feature>
<dbReference type="RefSeq" id="XP_044547283.1">
    <property type="nucleotide sequence ID" value="XM_044695797.1"/>
</dbReference>
<feature type="region of interest" description="Disordered" evidence="1">
    <location>
        <begin position="601"/>
        <end position="699"/>
    </location>
</feature>
<feature type="region of interest" description="Disordered" evidence="1">
    <location>
        <begin position="360"/>
        <end position="395"/>
    </location>
</feature>
<feature type="compositionally biased region" description="Polar residues" evidence="1">
    <location>
        <begin position="273"/>
        <end position="292"/>
    </location>
</feature>
<feature type="region of interest" description="Disordered" evidence="1">
    <location>
        <begin position="259"/>
        <end position="318"/>
    </location>
</feature>
<dbReference type="SUPFAM" id="SSF48097">
    <property type="entry name" value="Regulator of G-protein signaling, RGS"/>
    <property type="match status" value="1"/>
</dbReference>
<feature type="compositionally biased region" description="Low complexity" evidence="1">
    <location>
        <begin position="607"/>
        <end position="696"/>
    </location>
</feature>
<organism evidence="3 4">
    <name type="scientific">Naegleria lovaniensis</name>
    <name type="common">Amoeba</name>
    <dbReference type="NCBI Taxonomy" id="51637"/>
    <lineage>
        <taxon>Eukaryota</taxon>
        <taxon>Discoba</taxon>
        <taxon>Heterolobosea</taxon>
        <taxon>Tetramitia</taxon>
        <taxon>Eutetramitia</taxon>
        <taxon>Vahlkampfiidae</taxon>
        <taxon>Naegleria</taxon>
    </lineage>
</organism>
<feature type="region of interest" description="Disordered" evidence="1">
    <location>
        <begin position="1"/>
        <end position="85"/>
    </location>
</feature>
<comment type="caution">
    <text evidence="3">The sequence shown here is derived from an EMBL/GenBank/DDBJ whole genome shotgun (WGS) entry which is preliminary data.</text>
</comment>
<dbReference type="InterPro" id="IPR016137">
    <property type="entry name" value="RGS"/>
</dbReference>
<dbReference type="EMBL" id="PYSW02000026">
    <property type="protein sequence ID" value="KAG2381603.1"/>
    <property type="molecule type" value="Genomic_DNA"/>
</dbReference>
<feature type="compositionally biased region" description="Polar residues" evidence="1">
    <location>
        <begin position="759"/>
        <end position="779"/>
    </location>
</feature>
<keyword evidence="4" id="KW-1185">Reference proteome</keyword>
<dbReference type="InterPro" id="IPR044926">
    <property type="entry name" value="RGS_subdomain_2"/>
</dbReference>
<feature type="compositionally biased region" description="Low complexity" evidence="1">
    <location>
        <begin position="300"/>
        <end position="310"/>
    </location>
</feature>
<dbReference type="AlphaFoldDB" id="A0AA88KJA3"/>
<evidence type="ECO:0000259" key="2">
    <source>
        <dbReference type="PROSITE" id="PS50132"/>
    </source>
</evidence>
<feature type="region of interest" description="Disordered" evidence="1">
    <location>
        <begin position="721"/>
        <end position="744"/>
    </location>
</feature>
<reference evidence="3 4" key="1">
    <citation type="journal article" date="2018" name="BMC Genomics">
        <title>The genome of Naegleria lovaniensis, the basis for a comparative approach to unravel pathogenicity factors of the human pathogenic amoeba N. fowleri.</title>
        <authorList>
            <person name="Liechti N."/>
            <person name="Schurch N."/>
            <person name="Bruggmann R."/>
            <person name="Wittwer M."/>
        </authorList>
    </citation>
    <scope>NUCLEOTIDE SEQUENCE [LARGE SCALE GENOMIC DNA]</scope>
    <source>
        <strain evidence="3 4">ATCC 30569</strain>
    </source>
</reference>
<feature type="compositionally biased region" description="Low complexity" evidence="1">
    <location>
        <begin position="1"/>
        <end position="10"/>
    </location>
</feature>
<dbReference type="PROSITE" id="PS50132">
    <property type="entry name" value="RGS"/>
    <property type="match status" value="1"/>
</dbReference>
<dbReference type="Gene3D" id="1.10.167.10">
    <property type="entry name" value="Regulator of G-protein Signalling 4, domain 2"/>
    <property type="match status" value="1"/>
</dbReference>
<feature type="compositionally biased region" description="Low complexity" evidence="1">
    <location>
        <begin position="19"/>
        <end position="85"/>
    </location>
</feature>
<feature type="compositionally biased region" description="Low complexity" evidence="1">
    <location>
        <begin position="725"/>
        <end position="737"/>
    </location>
</feature>
<dbReference type="GeneID" id="68098442"/>
<proteinExistence type="predicted"/>
<feature type="region of interest" description="Disordered" evidence="1">
    <location>
        <begin position="759"/>
        <end position="789"/>
    </location>
</feature>
<dbReference type="InterPro" id="IPR036305">
    <property type="entry name" value="RGS_sf"/>
</dbReference>
<dbReference type="Pfam" id="PF00615">
    <property type="entry name" value="RGS"/>
    <property type="match status" value="1"/>
</dbReference>
<feature type="compositionally biased region" description="Polar residues" evidence="1">
    <location>
        <begin position="496"/>
        <end position="509"/>
    </location>
</feature>
<dbReference type="PANTHER" id="PTHR10845">
    <property type="entry name" value="REGULATOR OF G PROTEIN SIGNALING"/>
    <property type="match status" value="1"/>
</dbReference>
<evidence type="ECO:0000313" key="4">
    <source>
        <dbReference type="Proteomes" id="UP000816034"/>
    </source>
</evidence>
<accession>A0AA88KJA3</accession>
<evidence type="ECO:0000313" key="3">
    <source>
        <dbReference type="EMBL" id="KAG2381603.1"/>
    </source>
</evidence>
<feature type="compositionally biased region" description="Low complexity" evidence="1">
    <location>
        <begin position="514"/>
        <end position="537"/>
    </location>
</feature>
<feature type="compositionally biased region" description="Polar residues" evidence="1">
    <location>
        <begin position="360"/>
        <end position="383"/>
    </location>
</feature>
<feature type="domain" description="RGS" evidence="2">
    <location>
        <begin position="95"/>
        <end position="249"/>
    </location>
</feature>
<feature type="region of interest" description="Disordered" evidence="1">
    <location>
        <begin position="462"/>
        <end position="537"/>
    </location>
</feature>
<feature type="region of interest" description="Disordered" evidence="1">
    <location>
        <begin position="550"/>
        <end position="574"/>
    </location>
</feature>
<feature type="compositionally biased region" description="Low complexity" evidence="1">
    <location>
        <begin position="384"/>
        <end position="395"/>
    </location>
</feature>
<gene>
    <name evidence="3" type="ORF">C9374_005987</name>
</gene>
<dbReference type="SMART" id="SM00315">
    <property type="entry name" value="RGS"/>
    <property type="match status" value="1"/>
</dbReference>
<name>A0AA88KJA3_NAELO</name>
<sequence>MSIQITTTTSEGGGGGGAMYSSFSSSSSSGSTSPTTTTSPPTSLPSSSSTQNNTQNNNNNNNNTQNNNQNNTNNNTTTVTCPSSSPHIKIQHYFNYSTIMRDKEACQCFLEYLTQVTHCDENLLYLLQLENVKSLRSVPHMMEQTQSLIDTFVKLESPKELNITDKMRMRIVENFEDVKSFVNSTNNSMNESKMSNVNVASEGNTMLTPEILWTKIQHAFNELTVQINLQLKQDSFESYLSSDFFEKFIIKKVREKIASHSQQHEKTKKKRSSSLFPNAVTSNTTNFGNSSPNLGDHNDSSSLDDLNNSGDHLDSNAVGGGGGDNHALGAANLMKRFVGGLFKGGSVLQQNISQIIVNHGNNSQSPNLDDSTSTCTLSNTSEISSPILTSDSDSDTSLTASLSSLFKHRGNDSRKESSSQNETVEIMKNIIQDLYKQLIQKDNEIKRLQEVLKQHGQLMGIGGERKAKPLPTAPKQQQSQDDLSLTSPRKAAMMSSKGSSTPSRASLSLESPVLSNTSLTSGSSGHSSPRHPYSASHTNMATTATTTIPTTMHTSGSGNNSVKHFPNNSSPNLSLNKLSKQEVLNSKEAVNASVQTTMNKPQFQLKNISTTTSPNTNNNNNGSSTPRANNLNNNNNNTTMTTPRSSNNNSNTTTTTTTTTMNTPRSSGHVANSTPTNRSMATTTTATTNQTKNVTSNNTELVDSPMTKQKKMTLDIVSSMNNKNSTVSSSPVTSSPSNASVKNDNLPLSQRLQFFEKLSNNTTNSASPGTGNVVSSSSPAKRPQSVLYK</sequence>
<evidence type="ECO:0000256" key="1">
    <source>
        <dbReference type="SAM" id="MobiDB-lite"/>
    </source>
</evidence>
<dbReference type="PANTHER" id="PTHR10845:SF192">
    <property type="entry name" value="DOUBLE HIT, ISOFORM B"/>
    <property type="match status" value="1"/>
</dbReference>